<feature type="transmembrane region" description="Helical" evidence="5">
    <location>
        <begin position="26"/>
        <end position="45"/>
    </location>
</feature>
<feature type="transmembrane region" description="Helical" evidence="5">
    <location>
        <begin position="316"/>
        <end position="340"/>
    </location>
</feature>
<comment type="subcellular location">
    <subcellularLocation>
        <location evidence="1">Membrane</location>
        <topology evidence="1">Multi-pass membrane protein</topology>
    </subcellularLocation>
</comment>
<organism evidence="7 8">
    <name type="scientific">Methylomonas rivi</name>
    <dbReference type="NCBI Taxonomy" id="2952226"/>
    <lineage>
        <taxon>Bacteria</taxon>
        <taxon>Pseudomonadati</taxon>
        <taxon>Pseudomonadota</taxon>
        <taxon>Gammaproteobacteria</taxon>
        <taxon>Methylococcales</taxon>
        <taxon>Methylococcaceae</taxon>
        <taxon>Methylomonas</taxon>
    </lineage>
</organism>
<gene>
    <name evidence="7" type="ORF">NP596_09370</name>
</gene>
<dbReference type="GO" id="GO:0016874">
    <property type="term" value="F:ligase activity"/>
    <property type="evidence" value="ECO:0007669"/>
    <property type="project" value="UniProtKB-KW"/>
</dbReference>
<feature type="transmembrane region" description="Helical" evidence="5">
    <location>
        <begin position="119"/>
        <end position="140"/>
    </location>
</feature>
<reference evidence="7 8" key="1">
    <citation type="submission" date="2022-07" db="EMBL/GenBank/DDBJ databases">
        <title>Methylomonas rivi sp. nov., Methylomonas rosea sp. nov., Methylomonas aureus sp. nov. and Methylomonas subterranea sp. nov., four novel methanotrophs isolated from a freshwater creek and the deep terrestrial subsurface.</title>
        <authorList>
            <person name="Abin C."/>
            <person name="Sankaranarayanan K."/>
            <person name="Garner C."/>
            <person name="Sindelar R."/>
            <person name="Kotary K."/>
            <person name="Garner R."/>
            <person name="Barclay S."/>
            <person name="Lawson P."/>
            <person name="Krumholz L."/>
        </authorList>
    </citation>
    <scope>NUCLEOTIDE SEQUENCE [LARGE SCALE GENOMIC DNA]</scope>
    <source>
        <strain evidence="7 8">WSC-6</strain>
    </source>
</reference>
<dbReference type="InterPro" id="IPR007016">
    <property type="entry name" value="O-antigen_ligase-rel_domated"/>
</dbReference>
<evidence type="ECO:0000256" key="3">
    <source>
        <dbReference type="ARBA" id="ARBA00022989"/>
    </source>
</evidence>
<evidence type="ECO:0000313" key="8">
    <source>
        <dbReference type="Proteomes" id="UP001524586"/>
    </source>
</evidence>
<keyword evidence="7" id="KW-0436">Ligase</keyword>
<evidence type="ECO:0000256" key="4">
    <source>
        <dbReference type="ARBA" id="ARBA00023136"/>
    </source>
</evidence>
<sequence>MFIGAVLLLAFLSSLSWVWQGVPGINLFAVRPATVAAFPLIIFYLWKGNSSIGPVKIKVLIFLFFSFLVLCLPSYLNNYHHWSIQKVFSLYIYGFLSYYAARTYLLLYPTRIWKNFWPFACLVLVFSTVVSFYLAFGTLIPNTKISSSEGFIHNSLYSGVFEEGGKGLRHTMAIVPLIIVAMIFHNKSTPIYISMPAALICLYLVLYSFSRSAWLIFMIIIILAFKDVFKNFHKNLFKIMFVGFVCFIGFAVFVFLNPKLFDWALNLLSDRVSDDRSTSGRLWIIGHVFSDMSIGEYIFGYNRPQYYSPHNMMLDAFLQSGVFGLVVTFIFLVYVFKIFIRGFIKGGVENIQAAIFITPALIRMFTAGSGMLHLAELFGLFVAANMKSSDEPTRKENTYYGNVFKS</sequence>
<evidence type="ECO:0000259" key="6">
    <source>
        <dbReference type="Pfam" id="PF04932"/>
    </source>
</evidence>
<name>A0ABT1U491_9GAMM</name>
<keyword evidence="2 5" id="KW-0812">Transmembrane</keyword>
<dbReference type="EMBL" id="JANIBK010000038">
    <property type="protein sequence ID" value="MCQ8128668.1"/>
    <property type="molecule type" value="Genomic_DNA"/>
</dbReference>
<feature type="domain" description="O-antigen ligase-related" evidence="6">
    <location>
        <begin position="197"/>
        <end position="328"/>
    </location>
</feature>
<keyword evidence="4 5" id="KW-0472">Membrane</keyword>
<evidence type="ECO:0000256" key="1">
    <source>
        <dbReference type="ARBA" id="ARBA00004141"/>
    </source>
</evidence>
<feature type="transmembrane region" description="Helical" evidence="5">
    <location>
        <begin position="88"/>
        <end position="107"/>
    </location>
</feature>
<feature type="transmembrane region" description="Helical" evidence="5">
    <location>
        <begin position="361"/>
        <end position="384"/>
    </location>
</feature>
<accession>A0ABT1U491</accession>
<evidence type="ECO:0000256" key="5">
    <source>
        <dbReference type="SAM" id="Phobius"/>
    </source>
</evidence>
<feature type="transmembrane region" description="Helical" evidence="5">
    <location>
        <begin position="236"/>
        <end position="256"/>
    </location>
</feature>
<protein>
    <submittedName>
        <fullName evidence="7">O-antigen ligase family protein</fullName>
    </submittedName>
</protein>
<proteinExistence type="predicted"/>
<keyword evidence="8" id="KW-1185">Reference proteome</keyword>
<dbReference type="Proteomes" id="UP001524586">
    <property type="component" value="Unassembled WGS sequence"/>
</dbReference>
<evidence type="ECO:0000313" key="7">
    <source>
        <dbReference type="EMBL" id="MCQ8128668.1"/>
    </source>
</evidence>
<comment type="caution">
    <text evidence="7">The sequence shown here is derived from an EMBL/GenBank/DDBJ whole genome shotgun (WGS) entry which is preliminary data.</text>
</comment>
<dbReference type="RefSeq" id="WP_256615063.1">
    <property type="nucleotide sequence ID" value="NZ_JANIBK010000038.1"/>
</dbReference>
<feature type="transmembrane region" description="Helical" evidence="5">
    <location>
        <begin position="167"/>
        <end position="184"/>
    </location>
</feature>
<dbReference type="Pfam" id="PF04932">
    <property type="entry name" value="Wzy_C"/>
    <property type="match status" value="1"/>
</dbReference>
<feature type="transmembrane region" description="Helical" evidence="5">
    <location>
        <begin position="57"/>
        <end position="76"/>
    </location>
</feature>
<keyword evidence="3 5" id="KW-1133">Transmembrane helix</keyword>
<evidence type="ECO:0000256" key="2">
    <source>
        <dbReference type="ARBA" id="ARBA00022692"/>
    </source>
</evidence>